<accession>A0A5B7J522</accession>
<dbReference type="AlphaFoldDB" id="A0A5B7J522"/>
<sequence length="61" mass="6958">MTRRKSYKRFKEHVLKNSATQFTTILDDTQAAPSHAKPITATNHDKQNSAPHTNVLKKIIK</sequence>
<comment type="caution">
    <text evidence="2">The sequence shown here is derived from an EMBL/GenBank/DDBJ whole genome shotgun (WGS) entry which is preliminary data.</text>
</comment>
<proteinExistence type="predicted"/>
<organism evidence="2 3">
    <name type="scientific">Portunus trituberculatus</name>
    <name type="common">Swimming crab</name>
    <name type="synonym">Neptunus trituberculatus</name>
    <dbReference type="NCBI Taxonomy" id="210409"/>
    <lineage>
        <taxon>Eukaryota</taxon>
        <taxon>Metazoa</taxon>
        <taxon>Ecdysozoa</taxon>
        <taxon>Arthropoda</taxon>
        <taxon>Crustacea</taxon>
        <taxon>Multicrustacea</taxon>
        <taxon>Malacostraca</taxon>
        <taxon>Eumalacostraca</taxon>
        <taxon>Eucarida</taxon>
        <taxon>Decapoda</taxon>
        <taxon>Pleocyemata</taxon>
        <taxon>Brachyura</taxon>
        <taxon>Eubrachyura</taxon>
        <taxon>Portunoidea</taxon>
        <taxon>Portunidae</taxon>
        <taxon>Portuninae</taxon>
        <taxon>Portunus</taxon>
    </lineage>
</organism>
<keyword evidence="3" id="KW-1185">Reference proteome</keyword>
<evidence type="ECO:0000256" key="1">
    <source>
        <dbReference type="SAM" id="MobiDB-lite"/>
    </source>
</evidence>
<evidence type="ECO:0000313" key="2">
    <source>
        <dbReference type="EMBL" id="MPC91830.1"/>
    </source>
</evidence>
<protein>
    <submittedName>
        <fullName evidence="2">Uncharacterized protein</fullName>
    </submittedName>
</protein>
<dbReference type="EMBL" id="VSRR010089136">
    <property type="protein sequence ID" value="MPC91830.1"/>
    <property type="molecule type" value="Genomic_DNA"/>
</dbReference>
<name>A0A5B7J522_PORTR</name>
<gene>
    <name evidence="2" type="ORF">E2C01_086890</name>
</gene>
<reference evidence="2 3" key="1">
    <citation type="submission" date="2019-05" db="EMBL/GenBank/DDBJ databases">
        <title>Another draft genome of Portunus trituberculatus and its Hox gene families provides insights of decapod evolution.</title>
        <authorList>
            <person name="Jeong J.-H."/>
            <person name="Song I."/>
            <person name="Kim S."/>
            <person name="Choi T."/>
            <person name="Kim D."/>
            <person name="Ryu S."/>
            <person name="Kim W."/>
        </authorList>
    </citation>
    <scope>NUCLEOTIDE SEQUENCE [LARGE SCALE GENOMIC DNA]</scope>
    <source>
        <tissue evidence="2">Muscle</tissue>
    </source>
</reference>
<feature type="region of interest" description="Disordered" evidence="1">
    <location>
        <begin position="39"/>
        <end position="61"/>
    </location>
</feature>
<evidence type="ECO:0000313" key="3">
    <source>
        <dbReference type="Proteomes" id="UP000324222"/>
    </source>
</evidence>
<dbReference type="Proteomes" id="UP000324222">
    <property type="component" value="Unassembled WGS sequence"/>
</dbReference>